<dbReference type="GO" id="GO:0031522">
    <property type="term" value="C:cell envelope Sec protein transport complex"/>
    <property type="evidence" value="ECO:0007669"/>
    <property type="project" value="TreeGrafter"/>
</dbReference>
<evidence type="ECO:0000256" key="7">
    <source>
        <dbReference type="ARBA" id="ARBA00022723"/>
    </source>
</evidence>
<comment type="subunit">
    <text evidence="15">Monomer and homodimer. Part of the essential Sec protein translocation apparatus which comprises SecA, SecYEG and auxiliary proteins SecDF-YajC and YidC.</text>
</comment>
<dbReference type="PRINTS" id="PR00906">
    <property type="entry name" value="SECA"/>
</dbReference>
<dbReference type="HAMAP" id="MF_01382">
    <property type="entry name" value="SecA"/>
    <property type="match status" value="1"/>
</dbReference>
<comment type="caution">
    <text evidence="21">The sequence shown here is derived from an EMBL/GenBank/DDBJ whole genome shotgun (WGS) entry which is preliminary data.</text>
</comment>
<feature type="binding site" evidence="15">
    <location>
        <position position="87"/>
    </location>
    <ligand>
        <name>ATP</name>
        <dbReference type="ChEBI" id="CHEBI:30616"/>
    </ligand>
</feature>
<dbReference type="SUPFAM" id="SSF81886">
    <property type="entry name" value="Helical scaffold and wing domains of SecA"/>
    <property type="match status" value="1"/>
</dbReference>
<keyword evidence="11 15" id="KW-0653">Protein transport</keyword>
<dbReference type="CDD" id="cd18803">
    <property type="entry name" value="SF2_C_secA"/>
    <property type="match status" value="1"/>
</dbReference>
<feature type="domain" description="SecA family profile" evidence="20">
    <location>
        <begin position="3"/>
        <end position="620"/>
    </location>
</feature>
<keyword evidence="5 15" id="KW-0963">Cytoplasm</keyword>
<name>A0A3A1Y706_9GAMM</name>
<feature type="region of interest" description="Disordered" evidence="17">
    <location>
        <begin position="835"/>
        <end position="856"/>
    </location>
</feature>
<feature type="binding site" evidence="15">
    <location>
        <begin position="105"/>
        <end position="109"/>
    </location>
    <ligand>
        <name>ATP</name>
        <dbReference type="ChEBI" id="CHEBI:30616"/>
    </ligand>
</feature>
<dbReference type="PANTHER" id="PTHR30612">
    <property type="entry name" value="SECA INNER MEMBRANE COMPONENT OF SEC PROTEIN SECRETION SYSTEM"/>
    <property type="match status" value="1"/>
</dbReference>
<dbReference type="PROSITE" id="PS51196">
    <property type="entry name" value="SECA_MOTOR_DEAD"/>
    <property type="match status" value="1"/>
</dbReference>
<evidence type="ECO:0000256" key="13">
    <source>
        <dbReference type="ARBA" id="ARBA00023010"/>
    </source>
</evidence>
<keyword evidence="9" id="KW-0862">Zinc</keyword>
<evidence type="ECO:0000256" key="12">
    <source>
        <dbReference type="ARBA" id="ARBA00022967"/>
    </source>
</evidence>
<dbReference type="OrthoDB" id="9805579at2"/>
<dbReference type="InterPro" id="IPR044722">
    <property type="entry name" value="SecA_SF2_C"/>
</dbReference>
<dbReference type="GO" id="GO:0043952">
    <property type="term" value="P:protein transport by the Sec complex"/>
    <property type="evidence" value="ECO:0007669"/>
    <property type="project" value="UniProtKB-ARBA"/>
</dbReference>
<keyword evidence="4 15" id="KW-1003">Cell membrane</keyword>
<evidence type="ECO:0000313" key="22">
    <source>
        <dbReference type="Proteomes" id="UP000266258"/>
    </source>
</evidence>
<dbReference type="InterPro" id="IPR004027">
    <property type="entry name" value="SEC_C_motif"/>
</dbReference>
<evidence type="ECO:0000256" key="6">
    <source>
        <dbReference type="ARBA" id="ARBA00022519"/>
    </source>
</evidence>
<protein>
    <recommendedName>
        <fullName evidence="15 16">Protein translocase subunit SecA</fullName>
        <ecNumber evidence="15">7.4.2.8</ecNumber>
    </recommendedName>
</protein>
<evidence type="ECO:0000313" key="21">
    <source>
        <dbReference type="EMBL" id="RIY33395.1"/>
    </source>
</evidence>
<dbReference type="NCBIfam" id="NF009538">
    <property type="entry name" value="PRK12904.1"/>
    <property type="match status" value="1"/>
</dbReference>
<dbReference type="Pfam" id="PF02810">
    <property type="entry name" value="SEC-C"/>
    <property type="match status" value="1"/>
</dbReference>
<keyword evidence="14 15" id="KW-0472">Membrane</keyword>
<dbReference type="Pfam" id="PF07516">
    <property type="entry name" value="SecA_SW"/>
    <property type="match status" value="1"/>
</dbReference>
<dbReference type="Pfam" id="PF07517">
    <property type="entry name" value="SecA_DEAD"/>
    <property type="match status" value="1"/>
</dbReference>
<evidence type="ECO:0000256" key="2">
    <source>
        <dbReference type="ARBA" id="ARBA00007650"/>
    </source>
</evidence>
<dbReference type="PANTHER" id="PTHR30612:SF0">
    <property type="entry name" value="CHLOROPLAST PROTEIN-TRANSPORTING ATPASE"/>
    <property type="match status" value="1"/>
</dbReference>
<dbReference type="PROSITE" id="PS51192">
    <property type="entry name" value="HELICASE_ATP_BIND_1"/>
    <property type="match status" value="1"/>
</dbReference>
<evidence type="ECO:0000256" key="10">
    <source>
        <dbReference type="ARBA" id="ARBA00022840"/>
    </source>
</evidence>
<comment type="function">
    <text evidence="15">Part of the Sec protein translocase complex. Interacts with the SecYEG preprotein conducting channel. Has a central role in coupling the hydrolysis of ATP to the transfer of proteins into and across the cell membrane, serving both as a receptor for the preprotein-SecB complex and as an ATP-driven molecular motor driving the stepwise translocation of polypeptide chains across the membrane.</text>
</comment>
<dbReference type="FunFam" id="3.40.50.300:FF:000113">
    <property type="entry name" value="Preprotein translocase subunit SecA"/>
    <property type="match status" value="1"/>
</dbReference>
<evidence type="ECO:0000256" key="3">
    <source>
        <dbReference type="ARBA" id="ARBA00022448"/>
    </source>
</evidence>
<dbReference type="GO" id="GO:0005829">
    <property type="term" value="C:cytosol"/>
    <property type="evidence" value="ECO:0007669"/>
    <property type="project" value="TreeGrafter"/>
</dbReference>
<dbReference type="SMART" id="SM00957">
    <property type="entry name" value="SecA_DEAD"/>
    <property type="match status" value="1"/>
</dbReference>
<dbReference type="GO" id="GO:0006605">
    <property type="term" value="P:protein targeting"/>
    <property type="evidence" value="ECO:0007669"/>
    <property type="project" value="UniProtKB-UniRule"/>
</dbReference>
<keyword evidence="10 15" id="KW-0067">ATP-binding</keyword>
<comment type="subcellular location">
    <subcellularLocation>
        <location evidence="15">Cell membrane</location>
        <topology evidence="15">Peripheral membrane protein</topology>
        <orientation evidence="15">Cytoplasmic side</orientation>
    </subcellularLocation>
    <subcellularLocation>
        <location evidence="15">Cytoplasm</location>
    </subcellularLocation>
    <text evidence="15">Distribution is 50-50.</text>
</comment>
<dbReference type="InterPro" id="IPR014001">
    <property type="entry name" value="Helicase_ATP-bd"/>
</dbReference>
<comment type="similarity">
    <text evidence="2 15 16">Belongs to the SecA family.</text>
</comment>
<dbReference type="InterPro" id="IPR014018">
    <property type="entry name" value="SecA_motor_DEAD"/>
</dbReference>
<dbReference type="InterPro" id="IPR027417">
    <property type="entry name" value="P-loop_NTPase"/>
</dbReference>
<dbReference type="GO" id="GO:0005524">
    <property type="term" value="F:ATP binding"/>
    <property type="evidence" value="ECO:0007669"/>
    <property type="project" value="UniProtKB-UniRule"/>
</dbReference>
<keyword evidence="6" id="KW-0997">Cell inner membrane</keyword>
<sequence length="905" mass="102284">MFTSIFTKLFGSSNDRVLGRMRRELKKINDFESKIAALSDEELKAKTQEFKDRLANGESLNSIRPEAFAVVREASQRVLGMRPFDVQVLGSLVLCSRSIAEMRTGEGKTLTSTMASYLHALTGRGVHVVTVNDYLAERDAKNNMPLFEFLGMKVGINLSGMSNEQKREAYNCDITYATNSELGFDYLRDNLVTRREDKVQREHYYCIIDEVDSILIDEARTPLIISGQASDTTELCVAMNKVIPHLKAQEKEEIEDESQAGDYIVDLKNRQVLLTEQGQVKVEQILTVAGLLQEGESLYSTRSLSLLHYFNAALRAHTLFERNVDYIVQDNQVMIIDSNTGRTMEGRRWGDGTHQAIEAKEGVPIQAENTTIASITYQNYFRTYENLSGMTGTADTEAFEFNQIYSLNTIVVPPNRPNARVDLPDILFKTEKAKFKAIVNDVKERIERGQPVLIGTASVEKSEVLSQFLTKAGITHQVLNAKFHMREAEIIAQAGKPGTVTIATNMAGRGTDIILGGNRKSMIAELGPEATPEQIEAVNKKWEADNELVRNAGGLAIIGTERHESRRIDNQLRGRSGRQGDPGSSRFYLSLEDNLLRIFIPEARLKTLANAFANEDDYLDMKIMSRFIANAQGKVEAHNFDIRKDLISYDDVINEQRKVIYQQRDYILNKDDLSELLINQTYDVIGGVISRFMPPNTVYEQWDLDGLDSVIKNDFNLDYSVKQRLEESSILQEQDFVREIAEKMLEAYNHKMTQLGGELRIAVERTVFVQNIDDLWRQHLSDMEHLRKHIHLRGYAQKDPKQEYKRESFEMFETLMQNLNYNVISILAKIQVEQAAQPQPQPQPTPIPFAPPQVANNPQVLDESAFEGVGRNDPCPCGSGLRFKHCHGNRATQNAPMNPPPAGLV</sequence>
<dbReference type="Proteomes" id="UP000266258">
    <property type="component" value="Unassembled WGS sequence"/>
</dbReference>
<comment type="cofactor">
    <cofactor evidence="1">
        <name>Zn(2+)</name>
        <dbReference type="ChEBI" id="CHEBI:29105"/>
    </cofactor>
</comment>
<proteinExistence type="inferred from homology"/>
<dbReference type="GO" id="GO:0046872">
    <property type="term" value="F:metal ion binding"/>
    <property type="evidence" value="ECO:0007669"/>
    <property type="project" value="UniProtKB-KW"/>
</dbReference>
<dbReference type="PROSITE" id="PS01312">
    <property type="entry name" value="SECA"/>
    <property type="match status" value="1"/>
</dbReference>
<evidence type="ECO:0000256" key="14">
    <source>
        <dbReference type="ARBA" id="ARBA00023136"/>
    </source>
</evidence>
<organism evidence="21 22">
    <name type="scientific">Psittacicella melopsittaci</name>
    <dbReference type="NCBI Taxonomy" id="2028576"/>
    <lineage>
        <taxon>Bacteria</taxon>
        <taxon>Pseudomonadati</taxon>
        <taxon>Pseudomonadota</taxon>
        <taxon>Gammaproteobacteria</taxon>
        <taxon>Pasteurellales</taxon>
        <taxon>Psittacicellaceae</taxon>
        <taxon>Psittacicella</taxon>
    </lineage>
</organism>
<dbReference type="Pfam" id="PF21090">
    <property type="entry name" value="P-loop_SecA"/>
    <property type="match status" value="1"/>
</dbReference>
<keyword evidence="13 15" id="KW-0811">Translocation</keyword>
<gene>
    <name evidence="15" type="primary">secA</name>
    <name evidence="21" type="ORF">CJP74_01915</name>
</gene>
<dbReference type="GO" id="GO:0008564">
    <property type="term" value="F:protein-exporting ATPase activity"/>
    <property type="evidence" value="ECO:0007669"/>
    <property type="project" value="UniProtKB-EC"/>
</dbReference>
<dbReference type="GO" id="GO:0005886">
    <property type="term" value="C:plasma membrane"/>
    <property type="evidence" value="ECO:0007669"/>
    <property type="project" value="UniProtKB-SubCell"/>
</dbReference>
<keyword evidence="3 15" id="KW-0813">Transport</keyword>
<feature type="domain" description="Helicase ATP-binding" evidence="18">
    <location>
        <begin position="89"/>
        <end position="247"/>
    </location>
</feature>
<dbReference type="InterPro" id="IPR000185">
    <property type="entry name" value="SecA"/>
</dbReference>
<dbReference type="Gene3D" id="3.40.50.300">
    <property type="entry name" value="P-loop containing nucleotide triphosphate hydrolases"/>
    <property type="match status" value="2"/>
</dbReference>
<evidence type="ECO:0000256" key="16">
    <source>
        <dbReference type="RuleBase" id="RU003874"/>
    </source>
</evidence>
<dbReference type="Gene3D" id="3.90.1440.10">
    <property type="entry name" value="SecA, preprotein cross-linking domain"/>
    <property type="match status" value="1"/>
</dbReference>
<reference evidence="21 22" key="1">
    <citation type="submission" date="2017-08" db="EMBL/GenBank/DDBJ databases">
        <title>Reclassification of Bisgaard taxon 37 and 44.</title>
        <authorList>
            <person name="Christensen H."/>
        </authorList>
    </citation>
    <scope>NUCLEOTIDE SEQUENCE [LARGE SCALE GENOMIC DNA]</scope>
    <source>
        <strain evidence="21 22">B96_4</strain>
    </source>
</reference>
<dbReference type="InterPro" id="IPR036266">
    <property type="entry name" value="SecA_Wing/Scaffold_sf"/>
</dbReference>
<dbReference type="RefSeq" id="WP_119496620.1">
    <property type="nucleotide sequence ID" value="NZ_NRJH01000016.1"/>
</dbReference>
<evidence type="ECO:0000256" key="15">
    <source>
        <dbReference type="HAMAP-Rule" id="MF_01382"/>
    </source>
</evidence>
<feature type="compositionally biased region" description="Pro residues" evidence="17">
    <location>
        <begin position="839"/>
        <end position="851"/>
    </location>
</feature>
<evidence type="ECO:0000259" key="19">
    <source>
        <dbReference type="PROSITE" id="PS51194"/>
    </source>
</evidence>
<keyword evidence="22" id="KW-1185">Reference proteome</keyword>
<dbReference type="AlphaFoldDB" id="A0A3A1Y706"/>
<dbReference type="InterPro" id="IPR011115">
    <property type="entry name" value="SecA_DEAD"/>
</dbReference>
<dbReference type="SUPFAM" id="SSF81767">
    <property type="entry name" value="Pre-protein crosslinking domain of SecA"/>
    <property type="match status" value="1"/>
</dbReference>
<keyword evidence="12 15" id="KW-1278">Translocase</keyword>
<dbReference type="InterPro" id="IPR011130">
    <property type="entry name" value="SecA_preprotein_X-link_dom"/>
</dbReference>
<evidence type="ECO:0000256" key="11">
    <source>
        <dbReference type="ARBA" id="ARBA00022927"/>
    </source>
</evidence>
<dbReference type="EC" id="7.4.2.8" evidence="15"/>
<dbReference type="SUPFAM" id="SSF52540">
    <property type="entry name" value="P-loop containing nucleoside triphosphate hydrolases"/>
    <property type="match status" value="2"/>
</dbReference>
<dbReference type="NCBIfam" id="TIGR00963">
    <property type="entry name" value="secA"/>
    <property type="match status" value="1"/>
</dbReference>
<keyword evidence="8 15" id="KW-0547">Nucleotide-binding</keyword>
<dbReference type="GO" id="GO:0017038">
    <property type="term" value="P:protein import"/>
    <property type="evidence" value="ECO:0007669"/>
    <property type="project" value="InterPro"/>
</dbReference>
<evidence type="ECO:0000256" key="5">
    <source>
        <dbReference type="ARBA" id="ARBA00022490"/>
    </source>
</evidence>
<dbReference type="CDD" id="cd17928">
    <property type="entry name" value="DEXDc_SecA"/>
    <property type="match status" value="1"/>
</dbReference>
<dbReference type="InterPro" id="IPR036670">
    <property type="entry name" value="SecA_X-link_sf"/>
</dbReference>
<dbReference type="SMART" id="SM00958">
    <property type="entry name" value="SecA_PP_bind"/>
    <property type="match status" value="1"/>
</dbReference>
<dbReference type="EMBL" id="NRJH01000016">
    <property type="protein sequence ID" value="RIY33395.1"/>
    <property type="molecule type" value="Genomic_DNA"/>
</dbReference>
<dbReference type="InterPro" id="IPR020937">
    <property type="entry name" value="SecA_CS"/>
</dbReference>
<accession>A0A3A1Y706</accession>
<dbReference type="GO" id="GO:0065002">
    <property type="term" value="P:intracellular protein transmembrane transport"/>
    <property type="evidence" value="ECO:0007669"/>
    <property type="project" value="UniProtKB-UniRule"/>
</dbReference>
<evidence type="ECO:0000259" key="20">
    <source>
        <dbReference type="PROSITE" id="PS51196"/>
    </source>
</evidence>
<evidence type="ECO:0000256" key="9">
    <source>
        <dbReference type="ARBA" id="ARBA00022833"/>
    </source>
</evidence>
<comment type="catalytic activity">
    <reaction evidence="15">
        <text>ATP + H2O + cellular proteinSide 1 = ADP + phosphate + cellular proteinSide 2.</text>
        <dbReference type="EC" id="7.4.2.8"/>
    </reaction>
</comment>
<dbReference type="InterPro" id="IPR011116">
    <property type="entry name" value="SecA_Wing/Scaffold"/>
</dbReference>
<evidence type="ECO:0000256" key="8">
    <source>
        <dbReference type="ARBA" id="ARBA00022741"/>
    </source>
</evidence>
<evidence type="ECO:0000256" key="4">
    <source>
        <dbReference type="ARBA" id="ARBA00022475"/>
    </source>
</evidence>
<feature type="domain" description="Helicase C-terminal" evidence="19">
    <location>
        <begin position="434"/>
        <end position="619"/>
    </location>
</feature>
<feature type="binding site" evidence="15">
    <location>
        <position position="512"/>
    </location>
    <ligand>
        <name>ATP</name>
        <dbReference type="ChEBI" id="CHEBI:30616"/>
    </ligand>
</feature>
<dbReference type="Pfam" id="PF01043">
    <property type="entry name" value="SecA_PP_bind"/>
    <property type="match status" value="1"/>
</dbReference>
<dbReference type="FunFam" id="3.90.1440.10:FF:000001">
    <property type="entry name" value="Preprotein translocase subunit SecA"/>
    <property type="match status" value="1"/>
</dbReference>
<keyword evidence="7" id="KW-0479">Metal-binding</keyword>
<evidence type="ECO:0000256" key="17">
    <source>
        <dbReference type="SAM" id="MobiDB-lite"/>
    </source>
</evidence>
<dbReference type="Gene3D" id="1.10.3060.10">
    <property type="entry name" value="Helical scaffold and wing domains of SecA"/>
    <property type="match status" value="1"/>
</dbReference>
<evidence type="ECO:0000256" key="1">
    <source>
        <dbReference type="ARBA" id="ARBA00001947"/>
    </source>
</evidence>
<evidence type="ECO:0000259" key="18">
    <source>
        <dbReference type="PROSITE" id="PS51192"/>
    </source>
</evidence>
<dbReference type="InterPro" id="IPR001650">
    <property type="entry name" value="Helicase_C-like"/>
</dbReference>
<dbReference type="PROSITE" id="PS51194">
    <property type="entry name" value="HELICASE_CTER"/>
    <property type="match status" value="1"/>
</dbReference>